<dbReference type="Proteomes" id="UP000001400">
    <property type="component" value="Chromosome"/>
</dbReference>
<comment type="catalytic activity">
    <reaction evidence="8">
        <text>2,5-diamino-6-(1-D-ribitylamino)pyrimidin-4(3H)-one 5'-phosphate + NADP(+) = 2,5-diamino-6-(1-D-ribosylamino)pyrimidin-4(3H)-one 5'-phosphate + NADPH + H(+)</text>
        <dbReference type="Rhea" id="RHEA:27278"/>
        <dbReference type="ChEBI" id="CHEBI:15378"/>
        <dbReference type="ChEBI" id="CHEBI:57783"/>
        <dbReference type="ChEBI" id="CHEBI:58349"/>
        <dbReference type="ChEBI" id="CHEBI:58890"/>
        <dbReference type="ChEBI" id="CHEBI:59545"/>
        <dbReference type="EC" id="1.1.1.302"/>
    </reaction>
</comment>
<sequence>MDRPKVIINAAMSVDGKIALVGGKRIKISDEEDFKRVHKMRASVDAILVGINTILKDDPKLTVKEKYVANAKNPVRVVLDSKLRIPKNARVLNSIAKTIIATTENAKIRELNAEIVICGKDKVDLKCLLNELWKRGIKSVMVEGGGTVISSFLRENLVDELNVFVGSLVIGGGAPSLVEGIGAKNENEVIRLKFLECKPLGSGILLRYGVRDEDIVE</sequence>
<dbReference type="NCBIfam" id="TIGR00227">
    <property type="entry name" value="ribD_Cterm"/>
    <property type="match status" value="1"/>
</dbReference>
<dbReference type="KEGG" id="abi:Aboo_0416"/>
<dbReference type="InterPro" id="IPR050765">
    <property type="entry name" value="Riboflavin_Biosynth_HTPR"/>
</dbReference>
<protein>
    <recommendedName>
        <fullName evidence="9">2,5-diamino-6-(ribosylamino)-4(3H)-pyrimidinone 5'-phosphate reductase</fullName>
        <ecNumber evidence="9">1.1.1.302</ecNumber>
    </recommendedName>
</protein>
<evidence type="ECO:0000256" key="1">
    <source>
        <dbReference type="ARBA" id="ARBA00005104"/>
    </source>
</evidence>
<dbReference type="EC" id="1.1.1.302" evidence="9"/>
<dbReference type="NCBIfam" id="TIGR01508">
    <property type="entry name" value="rib_reduct_arch"/>
    <property type="match status" value="1"/>
</dbReference>
<evidence type="ECO:0000256" key="5">
    <source>
        <dbReference type="ARBA" id="ARBA00022857"/>
    </source>
</evidence>
<dbReference type="HOGENOM" id="CLU_036590_4_1_2"/>
<evidence type="ECO:0000256" key="4">
    <source>
        <dbReference type="ARBA" id="ARBA00022619"/>
    </source>
</evidence>
<keyword evidence="4" id="KW-0686">Riboflavin biosynthesis</keyword>
<dbReference type="Pfam" id="PF01872">
    <property type="entry name" value="RibD_C"/>
    <property type="match status" value="1"/>
</dbReference>
<comment type="subunit">
    <text evidence="3">Homodimer.</text>
</comment>
<dbReference type="EMBL" id="CP001941">
    <property type="protein sequence ID" value="ADD08227.1"/>
    <property type="molecule type" value="Genomic_DNA"/>
</dbReference>
<keyword evidence="5" id="KW-0521">NADP</keyword>
<dbReference type="OrthoDB" id="10178at2157"/>
<evidence type="ECO:0000256" key="7">
    <source>
        <dbReference type="ARBA" id="ARBA00047550"/>
    </source>
</evidence>
<dbReference type="STRING" id="439481.Aboo_0416"/>
<dbReference type="GO" id="GO:0008703">
    <property type="term" value="F:5-amino-6-(5-phosphoribosylamino)uracil reductase activity"/>
    <property type="evidence" value="ECO:0007669"/>
    <property type="project" value="InterPro"/>
</dbReference>
<evidence type="ECO:0000313" key="11">
    <source>
        <dbReference type="EMBL" id="ADD08227.1"/>
    </source>
</evidence>
<keyword evidence="6 11" id="KW-0560">Oxidoreductase</keyword>
<accession>B5IAD0</accession>
<evidence type="ECO:0000256" key="9">
    <source>
        <dbReference type="NCBIfam" id="TIGR01508"/>
    </source>
</evidence>
<dbReference type="GO" id="GO:0009231">
    <property type="term" value="P:riboflavin biosynthetic process"/>
    <property type="evidence" value="ECO:0007669"/>
    <property type="project" value="UniProtKB-UniPathway"/>
</dbReference>
<comment type="pathway">
    <text evidence="1">Cofactor biosynthesis; riboflavin biosynthesis.</text>
</comment>
<evidence type="ECO:0000259" key="10">
    <source>
        <dbReference type="Pfam" id="PF01872"/>
    </source>
</evidence>
<dbReference type="eggNOG" id="arCOG01484">
    <property type="taxonomic scope" value="Archaea"/>
</dbReference>
<dbReference type="PANTHER" id="PTHR38011">
    <property type="entry name" value="DIHYDROFOLATE REDUCTASE FAMILY PROTEIN (AFU_ORTHOLOGUE AFUA_8G06820)"/>
    <property type="match status" value="1"/>
</dbReference>
<dbReference type="AlphaFoldDB" id="B5IAD0"/>
<feature type="domain" description="Bacterial bifunctional deaminase-reductase C-terminal" evidence="10">
    <location>
        <begin position="4"/>
        <end position="206"/>
    </location>
</feature>
<dbReference type="PANTHER" id="PTHR38011:SF7">
    <property type="entry name" value="2,5-DIAMINO-6-RIBOSYLAMINO-4(3H)-PYRIMIDINONE 5'-PHOSPHATE REDUCTASE"/>
    <property type="match status" value="1"/>
</dbReference>
<comment type="similarity">
    <text evidence="2">Belongs to the HTP reductase family.</text>
</comment>
<organism evidence="11 12">
    <name type="scientific">Aciduliprofundum boonei (strain DSM 19572 / T469)</name>
    <dbReference type="NCBI Taxonomy" id="439481"/>
    <lineage>
        <taxon>Archaea</taxon>
        <taxon>Methanobacteriati</taxon>
        <taxon>Thermoplasmatota</taxon>
        <taxon>DHVE2 group</taxon>
        <taxon>Candidatus Aciduliprofundum</taxon>
    </lineage>
</organism>
<keyword evidence="12" id="KW-1185">Reference proteome</keyword>
<evidence type="ECO:0000256" key="8">
    <source>
        <dbReference type="ARBA" id="ARBA00049020"/>
    </source>
</evidence>
<dbReference type="SUPFAM" id="SSF53597">
    <property type="entry name" value="Dihydrofolate reductase-like"/>
    <property type="match status" value="1"/>
</dbReference>
<dbReference type="Gene3D" id="3.40.430.10">
    <property type="entry name" value="Dihydrofolate Reductase, subunit A"/>
    <property type="match status" value="1"/>
</dbReference>
<reference evidence="11" key="1">
    <citation type="submission" date="2010-02" db="EMBL/GenBank/DDBJ databases">
        <title>Complete sequence of Aciduliprofundum boonei T469.</title>
        <authorList>
            <consortium name="US DOE Joint Genome Institute"/>
            <person name="Lucas S."/>
            <person name="Copeland A."/>
            <person name="Lapidus A."/>
            <person name="Cheng J.-F."/>
            <person name="Bruce D."/>
            <person name="Goodwin L."/>
            <person name="Pitluck S."/>
            <person name="Saunders E."/>
            <person name="Detter J.C."/>
            <person name="Han C."/>
            <person name="Tapia R."/>
            <person name="Land M."/>
            <person name="Hauser L."/>
            <person name="Kyrpides N."/>
            <person name="Mikhailova N."/>
            <person name="Flores G."/>
            <person name="Reysenbach A.-L."/>
            <person name="Woyke T."/>
        </authorList>
    </citation>
    <scope>NUCLEOTIDE SEQUENCE</scope>
    <source>
        <strain evidence="11">T469</strain>
    </source>
</reference>
<evidence type="ECO:0000313" key="12">
    <source>
        <dbReference type="Proteomes" id="UP000001400"/>
    </source>
</evidence>
<proteinExistence type="inferred from homology"/>
<dbReference type="RefSeq" id="WP_008081993.1">
    <property type="nucleotide sequence ID" value="NC_013926.1"/>
</dbReference>
<dbReference type="GO" id="GO:0050661">
    <property type="term" value="F:NADP binding"/>
    <property type="evidence" value="ECO:0007669"/>
    <property type="project" value="InterPro"/>
</dbReference>
<dbReference type="InterPro" id="IPR011549">
    <property type="entry name" value="RibD_C"/>
</dbReference>
<comment type="catalytic activity">
    <reaction evidence="7">
        <text>2,5-diamino-6-(1-D-ribitylamino)pyrimidin-4(3H)-one 5'-phosphate + NAD(+) = 2,5-diamino-6-(1-D-ribosylamino)pyrimidin-4(3H)-one 5'-phosphate + NADH + H(+)</text>
        <dbReference type="Rhea" id="RHEA:27274"/>
        <dbReference type="ChEBI" id="CHEBI:15378"/>
        <dbReference type="ChEBI" id="CHEBI:57540"/>
        <dbReference type="ChEBI" id="CHEBI:57945"/>
        <dbReference type="ChEBI" id="CHEBI:58890"/>
        <dbReference type="ChEBI" id="CHEBI:59545"/>
        <dbReference type="EC" id="1.1.1.302"/>
    </reaction>
</comment>
<evidence type="ECO:0000256" key="3">
    <source>
        <dbReference type="ARBA" id="ARBA00011738"/>
    </source>
</evidence>
<evidence type="ECO:0000256" key="6">
    <source>
        <dbReference type="ARBA" id="ARBA00023002"/>
    </source>
</evidence>
<dbReference type="InterPro" id="IPR024072">
    <property type="entry name" value="DHFR-like_dom_sf"/>
</dbReference>
<gene>
    <name evidence="11" type="ordered locus">Aboo_0416</name>
</gene>
<dbReference type="GeneID" id="8827359"/>
<dbReference type="UniPathway" id="UPA00275"/>
<dbReference type="InterPro" id="IPR006401">
    <property type="entry name" value="Rib_reduct_arc"/>
</dbReference>
<evidence type="ECO:0000256" key="2">
    <source>
        <dbReference type="ARBA" id="ARBA00009723"/>
    </source>
</evidence>
<dbReference type="InterPro" id="IPR002734">
    <property type="entry name" value="RibDG_C"/>
</dbReference>
<name>B5IAD0_ACIB4</name>